<name>W9C4V8_SCLBF</name>
<evidence type="ECO:0000256" key="1">
    <source>
        <dbReference type="SAM" id="MobiDB-lite"/>
    </source>
</evidence>
<comment type="caution">
    <text evidence="2">The sequence shown here is derived from an EMBL/GenBank/DDBJ whole genome shotgun (WGS) entry which is preliminary data.</text>
</comment>
<reference evidence="2 3" key="1">
    <citation type="journal article" date="2014" name="Genome Announc.">
        <title>Draft genome sequence of Sclerotinia borealis, a psychrophilic plant pathogenic fungus.</title>
        <authorList>
            <person name="Mardanov A.V."/>
            <person name="Beletsky A.V."/>
            <person name="Kadnikov V.V."/>
            <person name="Ignatov A.N."/>
            <person name="Ravin N.V."/>
        </authorList>
    </citation>
    <scope>NUCLEOTIDE SEQUENCE [LARGE SCALE GENOMIC DNA]</scope>
    <source>
        <strain evidence="3">F-4157</strain>
    </source>
</reference>
<keyword evidence="3" id="KW-1185">Reference proteome</keyword>
<protein>
    <submittedName>
        <fullName evidence="2">Uncharacterized protein</fullName>
    </submittedName>
</protein>
<accession>W9C4V8</accession>
<feature type="region of interest" description="Disordered" evidence="1">
    <location>
        <begin position="32"/>
        <end position="102"/>
    </location>
</feature>
<sequence>MKTQSGTTVATESQRLLSLLPVIDYTGLVVDVKEQARKQQRSNDCKEREERRRGEEEKRRRGEEEKRRRGEEEERRGGGEEKRRRGEEEKTIVGVNGILWCQ</sequence>
<dbReference type="HOGENOM" id="CLU_2279116_0_0_1"/>
<evidence type="ECO:0000313" key="3">
    <source>
        <dbReference type="Proteomes" id="UP000019487"/>
    </source>
</evidence>
<feature type="compositionally biased region" description="Basic and acidic residues" evidence="1">
    <location>
        <begin position="32"/>
        <end position="91"/>
    </location>
</feature>
<organism evidence="2 3">
    <name type="scientific">Sclerotinia borealis (strain F-4128)</name>
    <dbReference type="NCBI Taxonomy" id="1432307"/>
    <lineage>
        <taxon>Eukaryota</taxon>
        <taxon>Fungi</taxon>
        <taxon>Dikarya</taxon>
        <taxon>Ascomycota</taxon>
        <taxon>Pezizomycotina</taxon>
        <taxon>Leotiomycetes</taxon>
        <taxon>Helotiales</taxon>
        <taxon>Sclerotiniaceae</taxon>
        <taxon>Sclerotinia</taxon>
    </lineage>
</organism>
<dbReference type="AlphaFoldDB" id="W9C4V8"/>
<dbReference type="EMBL" id="AYSA01000731">
    <property type="protein sequence ID" value="ESZ89939.1"/>
    <property type="molecule type" value="Genomic_DNA"/>
</dbReference>
<gene>
    <name evidence="2" type="ORF">SBOR_9676</name>
</gene>
<proteinExistence type="predicted"/>
<evidence type="ECO:0000313" key="2">
    <source>
        <dbReference type="EMBL" id="ESZ89939.1"/>
    </source>
</evidence>
<dbReference type="Proteomes" id="UP000019487">
    <property type="component" value="Unassembled WGS sequence"/>
</dbReference>